<name>A0A328AQ26_9CAUL</name>
<organism evidence="2 3">
    <name type="scientific">Phenylobacterium deserti</name>
    <dbReference type="NCBI Taxonomy" id="1914756"/>
    <lineage>
        <taxon>Bacteria</taxon>
        <taxon>Pseudomonadati</taxon>
        <taxon>Pseudomonadota</taxon>
        <taxon>Alphaproteobacteria</taxon>
        <taxon>Caulobacterales</taxon>
        <taxon>Caulobacteraceae</taxon>
        <taxon>Phenylobacterium</taxon>
    </lineage>
</organism>
<reference evidence="3" key="1">
    <citation type="submission" date="2018-05" db="EMBL/GenBank/DDBJ databases">
        <authorList>
            <person name="Li X."/>
        </authorList>
    </citation>
    <scope>NUCLEOTIDE SEQUENCE [LARGE SCALE GENOMIC DNA]</scope>
    <source>
        <strain evidence="3">YIM 73061</strain>
    </source>
</reference>
<feature type="region of interest" description="Disordered" evidence="1">
    <location>
        <begin position="1"/>
        <end position="49"/>
    </location>
</feature>
<dbReference type="EMBL" id="QFYR01000001">
    <property type="protein sequence ID" value="RAK56697.1"/>
    <property type="molecule type" value="Genomic_DNA"/>
</dbReference>
<keyword evidence="3" id="KW-1185">Reference proteome</keyword>
<accession>A0A328AQ26</accession>
<comment type="caution">
    <text evidence="2">The sequence shown here is derived from an EMBL/GenBank/DDBJ whole genome shotgun (WGS) entry which is preliminary data.</text>
</comment>
<evidence type="ECO:0000256" key="1">
    <source>
        <dbReference type="SAM" id="MobiDB-lite"/>
    </source>
</evidence>
<evidence type="ECO:0000313" key="3">
    <source>
        <dbReference type="Proteomes" id="UP000249725"/>
    </source>
</evidence>
<gene>
    <name evidence="2" type="ORF">DJ018_01585</name>
</gene>
<dbReference type="AlphaFoldDB" id="A0A328AQ26"/>
<protein>
    <submittedName>
        <fullName evidence="2">Uncharacterized protein</fullName>
    </submittedName>
</protein>
<sequence>MEPPVGALDVLPMPPAGWPAAAPTPDELEVEPVAPTPDPDIEPVVEPDMEPADPLPLLVLVSAPVPVPVPVLALEPAPRPVLGLTLPLAEPVAPPIDEPTVEPAPVSMLLEPVMPAAAEVLADVPVWAPAEPLHQSRVARWRGVARE</sequence>
<evidence type="ECO:0000313" key="2">
    <source>
        <dbReference type="EMBL" id="RAK56697.1"/>
    </source>
</evidence>
<dbReference type="Proteomes" id="UP000249725">
    <property type="component" value="Unassembled WGS sequence"/>
</dbReference>
<feature type="compositionally biased region" description="Acidic residues" evidence="1">
    <location>
        <begin position="39"/>
        <end position="49"/>
    </location>
</feature>
<proteinExistence type="predicted"/>